<organism evidence="2 3">
    <name type="scientific">Ahniella affigens</name>
    <dbReference type="NCBI Taxonomy" id="2021234"/>
    <lineage>
        <taxon>Bacteria</taxon>
        <taxon>Pseudomonadati</taxon>
        <taxon>Pseudomonadota</taxon>
        <taxon>Gammaproteobacteria</taxon>
        <taxon>Lysobacterales</taxon>
        <taxon>Rhodanobacteraceae</taxon>
        <taxon>Ahniella</taxon>
    </lineage>
</organism>
<dbReference type="KEGG" id="xba:C7S18_21195"/>
<dbReference type="RefSeq" id="WP_106893451.1">
    <property type="nucleotide sequence ID" value="NZ_CP027860.1"/>
</dbReference>
<accession>A0A2P1PXJ6</accession>
<protein>
    <submittedName>
        <fullName evidence="2">Uncharacterized protein</fullName>
    </submittedName>
</protein>
<reference evidence="2 3" key="1">
    <citation type="submission" date="2018-03" db="EMBL/GenBank/DDBJ databases">
        <title>Ahniella affigens gen. nov., sp. nov., a gammaproteobacterium isolated from sandy soil near a stream.</title>
        <authorList>
            <person name="Ko Y."/>
            <person name="Kim J.-H."/>
        </authorList>
    </citation>
    <scope>NUCLEOTIDE SEQUENCE [LARGE SCALE GENOMIC DNA]</scope>
    <source>
        <strain evidence="2 3">D13</strain>
    </source>
</reference>
<evidence type="ECO:0000313" key="3">
    <source>
        <dbReference type="Proteomes" id="UP000241074"/>
    </source>
</evidence>
<keyword evidence="3" id="KW-1185">Reference proteome</keyword>
<evidence type="ECO:0000256" key="1">
    <source>
        <dbReference type="SAM" id="SignalP"/>
    </source>
</evidence>
<dbReference type="Proteomes" id="UP000241074">
    <property type="component" value="Chromosome"/>
</dbReference>
<dbReference type="EMBL" id="CP027860">
    <property type="protein sequence ID" value="AVP99534.1"/>
    <property type="molecule type" value="Genomic_DNA"/>
</dbReference>
<dbReference type="AlphaFoldDB" id="A0A2P1PXJ6"/>
<keyword evidence="1" id="KW-0732">Signal</keyword>
<gene>
    <name evidence="2" type="ORF">C7S18_21195</name>
</gene>
<reference evidence="2 3" key="2">
    <citation type="submission" date="2018-03" db="EMBL/GenBank/DDBJ databases">
        <authorList>
            <person name="Keele B.F."/>
        </authorList>
    </citation>
    <scope>NUCLEOTIDE SEQUENCE [LARGE SCALE GENOMIC DNA]</scope>
    <source>
        <strain evidence="2 3">D13</strain>
    </source>
</reference>
<evidence type="ECO:0000313" key="2">
    <source>
        <dbReference type="EMBL" id="AVP99534.1"/>
    </source>
</evidence>
<name>A0A2P1PXJ6_9GAMM</name>
<feature type="chain" id="PRO_5015144240" evidence="1">
    <location>
        <begin position="22"/>
        <end position="143"/>
    </location>
</feature>
<proteinExistence type="predicted"/>
<feature type="signal peptide" evidence="1">
    <location>
        <begin position="1"/>
        <end position="21"/>
    </location>
</feature>
<sequence length="143" mass="14616">MRLFTRSVLALGLTLAGAGVAQTLPAQGEASPAFVAASHYAARFDPGLKSIRFMPLTGGDSIVPIPASCDSAELAPGVWYVSQSANGQLVLRAPSSTALAANQSAEIDVGVCGTGNADKQHFNVPASAWQFLAANVGALYVGR</sequence>